<reference evidence="2" key="2">
    <citation type="submission" date="2021-09" db="EMBL/GenBank/DDBJ databases">
        <authorList>
            <person name="Gilroy R."/>
        </authorList>
    </citation>
    <scope>NUCLEOTIDE SEQUENCE</scope>
    <source>
        <strain evidence="2">578</strain>
    </source>
</reference>
<sequence length="108" mass="12771">MNTPYIWLYIIVIPLLILDGIYCGDIDLLKKLHWFSQVPQWVRYLLIGCIYLFSIVVWQIIKVYPLHLPANMSSFSVLWGVWGLPFVISFNISLSRSIRQIKEEKEEK</sequence>
<proteinExistence type="predicted"/>
<evidence type="ECO:0000313" key="2">
    <source>
        <dbReference type="EMBL" id="HJF18543.1"/>
    </source>
</evidence>
<name>A0A921FUM2_9BIFI</name>
<organism evidence="2 3">
    <name type="scientific">Aeriscardovia aeriphila</name>
    <dbReference type="NCBI Taxonomy" id="218139"/>
    <lineage>
        <taxon>Bacteria</taxon>
        <taxon>Bacillati</taxon>
        <taxon>Actinomycetota</taxon>
        <taxon>Actinomycetes</taxon>
        <taxon>Bifidobacteriales</taxon>
        <taxon>Bifidobacteriaceae</taxon>
        <taxon>Aeriscardovia</taxon>
    </lineage>
</organism>
<evidence type="ECO:0000256" key="1">
    <source>
        <dbReference type="SAM" id="Phobius"/>
    </source>
</evidence>
<dbReference type="Proteomes" id="UP000715651">
    <property type="component" value="Unassembled WGS sequence"/>
</dbReference>
<feature type="transmembrane region" description="Helical" evidence="1">
    <location>
        <begin position="73"/>
        <end position="94"/>
    </location>
</feature>
<gene>
    <name evidence="2" type="ORF">K8U78_05305</name>
</gene>
<reference evidence="2" key="1">
    <citation type="journal article" date="2021" name="PeerJ">
        <title>Extensive microbial diversity within the chicken gut microbiome revealed by metagenomics and culture.</title>
        <authorList>
            <person name="Gilroy R."/>
            <person name="Ravi A."/>
            <person name="Getino M."/>
            <person name="Pursley I."/>
            <person name="Horton D.L."/>
            <person name="Alikhan N.F."/>
            <person name="Baker D."/>
            <person name="Gharbi K."/>
            <person name="Hall N."/>
            <person name="Watson M."/>
            <person name="Adriaenssens E.M."/>
            <person name="Foster-Nyarko E."/>
            <person name="Jarju S."/>
            <person name="Secka A."/>
            <person name="Antonio M."/>
            <person name="Oren A."/>
            <person name="Chaudhuri R.R."/>
            <person name="La Ragione R."/>
            <person name="Hildebrand F."/>
            <person name="Pallen M.J."/>
        </authorList>
    </citation>
    <scope>NUCLEOTIDE SEQUENCE</scope>
    <source>
        <strain evidence="2">578</strain>
    </source>
</reference>
<accession>A0A921FUM2</accession>
<evidence type="ECO:0000313" key="3">
    <source>
        <dbReference type="Proteomes" id="UP000715651"/>
    </source>
</evidence>
<keyword evidence="1" id="KW-1133">Transmembrane helix</keyword>
<dbReference type="AlphaFoldDB" id="A0A921FUM2"/>
<keyword evidence="1" id="KW-0812">Transmembrane</keyword>
<protein>
    <submittedName>
        <fullName evidence="2">Uncharacterized protein</fullName>
    </submittedName>
</protein>
<feature type="transmembrane region" description="Helical" evidence="1">
    <location>
        <begin position="6"/>
        <end position="29"/>
    </location>
</feature>
<keyword evidence="1" id="KW-0472">Membrane</keyword>
<dbReference type="EMBL" id="DYWK01000007">
    <property type="protein sequence ID" value="HJF18543.1"/>
    <property type="molecule type" value="Genomic_DNA"/>
</dbReference>
<feature type="transmembrane region" description="Helical" evidence="1">
    <location>
        <begin position="41"/>
        <end position="61"/>
    </location>
</feature>
<comment type="caution">
    <text evidence="2">The sequence shown here is derived from an EMBL/GenBank/DDBJ whole genome shotgun (WGS) entry which is preliminary data.</text>
</comment>